<feature type="transmembrane region" description="Helical" evidence="1">
    <location>
        <begin position="6"/>
        <end position="27"/>
    </location>
</feature>
<keyword evidence="3" id="KW-1185">Reference proteome</keyword>
<reference evidence="3" key="1">
    <citation type="submission" date="2019-02" db="EMBL/GenBank/DDBJ databases">
        <title>Deep-cultivation of Planctomycetes and their phenomic and genomic characterization uncovers novel biology.</title>
        <authorList>
            <person name="Wiegand S."/>
            <person name="Jogler M."/>
            <person name="Boedeker C."/>
            <person name="Pinto D."/>
            <person name="Vollmers J."/>
            <person name="Rivas-Marin E."/>
            <person name="Kohn T."/>
            <person name="Peeters S.H."/>
            <person name="Heuer A."/>
            <person name="Rast P."/>
            <person name="Oberbeckmann S."/>
            <person name="Bunk B."/>
            <person name="Jeske O."/>
            <person name="Meyerdierks A."/>
            <person name="Storesund J.E."/>
            <person name="Kallscheuer N."/>
            <person name="Luecker S."/>
            <person name="Lage O.M."/>
            <person name="Pohl T."/>
            <person name="Merkel B.J."/>
            <person name="Hornburger P."/>
            <person name="Mueller R.-W."/>
            <person name="Bruemmer F."/>
            <person name="Labrenz M."/>
            <person name="Spormann A.M."/>
            <person name="Op den Camp H."/>
            <person name="Overmann J."/>
            <person name="Amann R."/>
            <person name="Jetten M.S.M."/>
            <person name="Mascher T."/>
            <person name="Medema M.H."/>
            <person name="Devos D.P."/>
            <person name="Kaster A.-K."/>
            <person name="Ovreas L."/>
            <person name="Rohde M."/>
            <person name="Galperin M.Y."/>
            <person name="Jogler C."/>
        </authorList>
    </citation>
    <scope>NUCLEOTIDE SEQUENCE [LARGE SCALE GENOMIC DNA]</scope>
    <source>
        <strain evidence="3">Pan97</strain>
    </source>
</reference>
<dbReference type="OrthoDB" id="277696at2"/>
<name>A0A518CDZ4_9BACT</name>
<evidence type="ECO:0000256" key="1">
    <source>
        <dbReference type="SAM" id="Phobius"/>
    </source>
</evidence>
<feature type="transmembrane region" description="Helical" evidence="1">
    <location>
        <begin position="144"/>
        <end position="166"/>
    </location>
</feature>
<dbReference type="EMBL" id="CP036289">
    <property type="protein sequence ID" value="QDU77424.1"/>
    <property type="molecule type" value="Genomic_DNA"/>
</dbReference>
<dbReference type="RefSeq" id="WP_144976289.1">
    <property type="nucleotide sequence ID" value="NZ_CP036289.1"/>
</dbReference>
<proteinExistence type="predicted"/>
<feature type="transmembrane region" description="Helical" evidence="1">
    <location>
        <begin position="39"/>
        <end position="60"/>
    </location>
</feature>
<keyword evidence="1" id="KW-0812">Transmembrane</keyword>
<feature type="transmembrane region" description="Helical" evidence="1">
    <location>
        <begin position="89"/>
        <end position="107"/>
    </location>
</feature>
<dbReference type="KEGG" id="bvo:Pan97_44940"/>
<evidence type="ECO:0000313" key="2">
    <source>
        <dbReference type="EMBL" id="QDU77424.1"/>
    </source>
</evidence>
<keyword evidence="1" id="KW-1133">Transmembrane helix</keyword>
<feature type="transmembrane region" description="Helical" evidence="1">
    <location>
        <begin position="119"/>
        <end position="138"/>
    </location>
</feature>
<organism evidence="2 3">
    <name type="scientific">Bremerella volcania</name>
    <dbReference type="NCBI Taxonomy" id="2527984"/>
    <lineage>
        <taxon>Bacteria</taxon>
        <taxon>Pseudomonadati</taxon>
        <taxon>Planctomycetota</taxon>
        <taxon>Planctomycetia</taxon>
        <taxon>Pirellulales</taxon>
        <taxon>Pirellulaceae</taxon>
        <taxon>Bremerella</taxon>
    </lineage>
</organism>
<sequence>MDGPQITAWTIRLALLALMASIVLRMVRPWWVMNVGTQRSIWTFACGLFLAHIAAGMHYYHDWSNAAAYADTAQQTYDKLGVRFGGGVYVNHFMAVVWVADVLWWWIAPLSYARRSPRWEQGIVGFFLFIAFNGLIVFKEGPLRVAGLIGFTVLGLVWLTVTFLPIPKTKLAESSDW</sequence>
<protein>
    <submittedName>
        <fullName evidence="2">Uncharacterized protein</fullName>
    </submittedName>
</protein>
<evidence type="ECO:0000313" key="3">
    <source>
        <dbReference type="Proteomes" id="UP000318626"/>
    </source>
</evidence>
<keyword evidence="1" id="KW-0472">Membrane</keyword>
<accession>A0A518CDZ4</accession>
<gene>
    <name evidence="2" type="ORF">Pan97_44940</name>
</gene>
<dbReference type="AlphaFoldDB" id="A0A518CDZ4"/>
<dbReference type="Proteomes" id="UP000318626">
    <property type="component" value="Chromosome"/>
</dbReference>